<comment type="caution">
    <text evidence="2">The sequence shown here is derived from an EMBL/GenBank/DDBJ whole genome shotgun (WGS) entry which is preliminary data.</text>
</comment>
<feature type="transmembrane region" description="Helical" evidence="1">
    <location>
        <begin position="316"/>
        <end position="334"/>
    </location>
</feature>
<feature type="transmembrane region" description="Helical" evidence="1">
    <location>
        <begin position="243"/>
        <end position="265"/>
    </location>
</feature>
<dbReference type="RefSeq" id="WP_147845988.1">
    <property type="nucleotide sequence ID" value="NZ_VDUZ01000005.1"/>
</dbReference>
<keyword evidence="1" id="KW-0812">Transmembrane</keyword>
<feature type="transmembrane region" description="Helical" evidence="1">
    <location>
        <begin position="203"/>
        <end position="231"/>
    </location>
</feature>
<evidence type="ECO:0000256" key="1">
    <source>
        <dbReference type="SAM" id="Phobius"/>
    </source>
</evidence>
<keyword evidence="1" id="KW-1133">Transmembrane helix</keyword>
<dbReference type="EMBL" id="VDUZ01000005">
    <property type="protein sequence ID" value="TXL79481.1"/>
    <property type="molecule type" value="Genomic_DNA"/>
</dbReference>
<feature type="transmembrane region" description="Helical" evidence="1">
    <location>
        <begin position="173"/>
        <end position="191"/>
    </location>
</feature>
<organism evidence="2 3">
    <name type="scientific">Vineibacter terrae</name>
    <dbReference type="NCBI Taxonomy" id="2586908"/>
    <lineage>
        <taxon>Bacteria</taxon>
        <taxon>Pseudomonadati</taxon>
        <taxon>Pseudomonadota</taxon>
        <taxon>Alphaproteobacteria</taxon>
        <taxon>Hyphomicrobiales</taxon>
        <taxon>Vineibacter</taxon>
    </lineage>
</organism>
<accession>A0A5C8PSY0</accession>
<keyword evidence="3" id="KW-1185">Reference proteome</keyword>
<dbReference type="Proteomes" id="UP000321638">
    <property type="component" value="Unassembled WGS sequence"/>
</dbReference>
<feature type="transmembrane region" description="Helical" evidence="1">
    <location>
        <begin position="114"/>
        <end position="135"/>
    </location>
</feature>
<feature type="transmembrane region" description="Helical" evidence="1">
    <location>
        <begin position="38"/>
        <end position="55"/>
    </location>
</feature>
<keyword evidence="1" id="KW-0472">Membrane</keyword>
<gene>
    <name evidence="2" type="ORF">FHP25_05905</name>
</gene>
<reference evidence="2 3" key="1">
    <citation type="submission" date="2019-06" db="EMBL/GenBank/DDBJ databases">
        <title>New taxonomy in bacterial strain CC-CFT640, isolated from vineyard.</title>
        <authorList>
            <person name="Lin S.-Y."/>
            <person name="Tsai C.-F."/>
            <person name="Young C.-C."/>
        </authorList>
    </citation>
    <scope>NUCLEOTIDE SEQUENCE [LARGE SCALE GENOMIC DNA]</scope>
    <source>
        <strain evidence="2 3">CC-CFT640</strain>
    </source>
</reference>
<feature type="transmembrane region" description="Helical" evidence="1">
    <location>
        <begin position="141"/>
        <end position="161"/>
    </location>
</feature>
<evidence type="ECO:0008006" key="4">
    <source>
        <dbReference type="Google" id="ProtNLM"/>
    </source>
</evidence>
<evidence type="ECO:0000313" key="2">
    <source>
        <dbReference type="EMBL" id="TXL79481.1"/>
    </source>
</evidence>
<feature type="transmembrane region" description="Helical" evidence="1">
    <location>
        <begin position="370"/>
        <end position="393"/>
    </location>
</feature>
<name>A0A5C8PSY0_9HYPH</name>
<evidence type="ECO:0000313" key="3">
    <source>
        <dbReference type="Proteomes" id="UP000321638"/>
    </source>
</evidence>
<dbReference type="OrthoDB" id="7993201at2"/>
<feature type="transmembrane region" description="Helical" evidence="1">
    <location>
        <begin position="340"/>
        <end position="358"/>
    </location>
</feature>
<protein>
    <recommendedName>
        <fullName evidence="4">Glycosyltransferase RgtA/B/C/D-like domain-containing protein</fullName>
    </recommendedName>
</protein>
<sequence>MVVLKDGGSIRGAEDTPPRPLIANVSRSLLQGDTSAPHLAWLLGLPLLGGIWLLLSPPRLLSREMTVDLLFNLTGAWRLVQGHVPHVDYHDPVGVLSFLLTRLGFDIVGPHPQAFLVGETIFLAFIFAAAVMAAARRLPPLPAGIFVLYVALLVLLPANIGDQPNAYTFAMSYNRWCWSAITVLCLIVFLPPRPSRRAAWLDAVVAGLLLLAMFYLKITFAAAGLGALALALLASDHVRARPLLWGGVLVLVLANAAAPYNHAYLADIWEAAHAGYVRGSLPDHIRIFLASKAEYALYGGGVLLLLWLWQRGRAPFQRVIAAAFILGMGMLVLTQNAQGAGVPVAMVIAFLVYEVLAADRPAMMPAAVATPLLAVLVFPLLSIVSAATTLVGYNLVARHDAALLTVESTNLRGLAVPADVDLTTMVLNGGAVPYHVRDRVGESRASGDVSQSEYVQGLVDAAALFADRQRGAARILVMDQVNALPFMLGYPPPRGGNLWLWPGAPARSAENVFDDVDVVLIPKRPSFAAATLKAVTQYAPYLADNFPVREETPRWTILSRHVGTAAVLPGRRPE</sequence>
<feature type="transmembrane region" description="Helical" evidence="1">
    <location>
        <begin position="285"/>
        <end position="309"/>
    </location>
</feature>
<dbReference type="AlphaFoldDB" id="A0A5C8PSY0"/>
<proteinExistence type="predicted"/>